<evidence type="ECO:0000313" key="3">
    <source>
        <dbReference type="EMBL" id="MBB5152915.1"/>
    </source>
</evidence>
<proteinExistence type="predicted"/>
<reference evidence="3 4" key="1">
    <citation type="submission" date="2020-08" db="EMBL/GenBank/DDBJ databases">
        <title>Sequencing the genomes of 1000 actinobacteria strains.</title>
        <authorList>
            <person name="Klenk H.-P."/>
        </authorList>
    </citation>
    <scope>NUCLEOTIDE SEQUENCE [LARGE SCALE GENOMIC DNA]</scope>
    <source>
        <strain evidence="3 4">DSM 45584</strain>
    </source>
</reference>
<evidence type="ECO:0000256" key="1">
    <source>
        <dbReference type="SAM" id="MobiDB-lite"/>
    </source>
</evidence>
<gene>
    <name evidence="3" type="ORF">BJ970_000449</name>
</gene>
<name>A0A840Q3H0_9PSEU</name>
<dbReference type="Pfam" id="PF01381">
    <property type="entry name" value="HTH_3"/>
    <property type="match status" value="1"/>
</dbReference>
<sequence length="120" mass="13413">MGRSWKDVKKDKETLDRARGRDVAAAQERARAVTHSYILGDRPAQLRKDLGLSQSQLAARMQISQPRVSKLEQGELSQVEAGTIERYVAALGGRLRLVADFDDHDVTVSMNELDRTEVHA</sequence>
<evidence type="ECO:0000259" key="2">
    <source>
        <dbReference type="PROSITE" id="PS50943"/>
    </source>
</evidence>
<dbReference type="EMBL" id="JACHIW010000001">
    <property type="protein sequence ID" value="MBB5152915.1"/>
    <property type="molecule type" value="Genomic_DNA"/>
</dbReference>
<dbReference type="GO" id="GO:0003677">
    <property type="term" value="F:DNA binding"/>
    <property type="evidence" value="ECO:0007669"/>
    <property type="project" value="UniProtKB-KW"/>
</dbReference>
<dbReference type="InterPro" id="IPR001387">
    <property type="entry name" value="Cro/C1-type_HTH"/>
</dbReference>
<protein>
    <submittedName>
        <fullName evidence="3">Putative XRE-type DNA-binding protein</fullName>
    </submittedName>
</protein>
<feature type="domain" description="HTH cro/C1-type" evidence="2">
    <location>
        <begin position="45"/>
        <end position="98"/>
    </location>
</feature>
<dbReference type="SMART" id="SM00530">
    <property type="entry name" value="HTH_XRE"/>
    <property type="match status" value="1"/>
</dbReference>
<dbReference type="SUPFAM" id="SSF47413">
    <property type="entry name" value="lambda repressor-like DNA-binding domains"/>
    <property type="match status" value="1"/>
</dbReference>
<accession>A0A840Q3H0</accession>
<keyword evidence="3" id="KW-0238">DNA-binding</keyword>
<keyword evidence="4" id="KW-1185">Reference proteome</keyword>
<dbReference type="InterPro" id="IPR010982">
    <property type="entry name" value="Lambda_DNA-bd_dom_sf"/>
</dbReference>
<evidence type="ECO:0000313" key="4">
    <source>
        <dbReference type="Proteomes" id="UP000584374"/>
    </source>
</evidence>
<dbReference type="CDD" id="cd00093">
    <property type="entry name" value="HTH_XRE"/>
    <property type="match status" value="1"/>
</dbReference>
<dbReference type="Proteomes" id="UP000584374">
    <property type="component" value="Unassembled WGS sequence"/>
</dbReference>
<dbReference type="Gene3D" id="1.10.260.40">
    <property type="entry name" value="lambda repressor-like DNA-binding domains"/>
    <property type="match status" value="1"/>
</dbReference>
<dbReference type="AlphaFoldDB" id="A0A840Q3H0"/>
<comment type="caution">
    <text evidence="3">The sequence shown here is derived from an EMBL/GenBank/DDBJ whole genome shotgun (WGS) entry which is preliminary data.</text>
</comment>
<dbReference type="PROSITE" id="PS50943">
    <property type="entry name" value="HTH_CROC1"/>
    <property type="match status" value="1"/>
</dbReference>
<organism evidence="3 4">
    <name type="scientific">Saccharopolyspora phatthalungensis</name>
    <dbReference type="NCBI Taxonomy" id="664693"/>
    <lineage>
        <taxon>Bacteria</taxon>
        <taxon>Bacillati</taxon>
        <taxon>Actinomycetota</taxon>
        <taxon>Actinomycetes</taxon>
        <taxon>Pseudonocardiales</taxon>
        <taxon>Pseudonocardiaceae</taxon>
        <taxon>Saccharopolyspora</taxon>
    </lineage>
</organism>
<feature type="region of interest" description="Disordered" evidence="1">
    <location>
        <begin position="1"/>
        <end position="22"/>
    </location>
</feature>